<feature type="transmembrane region" description="Helical" evidence="2">
    <location>
        <begin position="97"/>
        <end position="116"/>
    </location>
</feature>
<proteinExistence type="predicted"/>
<keyword evidence="2" id="KW-0812">Transmembrane</keyword>
<feature type="transmembrane region" description="Helical" evidence="2">
    <location>
        <begin position="32"/>
        <end position="52"/>
    </location>
</feature>
<keyword evidence="4" id="KW-1185">Reference proteome</keyword>
<sequence>MVAPNSCPREGGEIVEETKPKWHAVKPWNRHGLILTVVGVAYILIGITYTIAPPSEARREALHLAFSIMPFSWWGVGFIVVGIISTMSSRWPSLPRTLGYSTLTGWSAAWAGFNIVGGLSQHDTHLSYAAGGLAWGLMGFLWWAISGLICPPKERGVRGRPAPYREPSCRFDCGIVRVSDAAGVIESKSNGETRSFPSQHGDGSVRTS</sequence>
<dbReference type="OrthoDB" id="30359at10239"/>
<protein>
    <submittedName>
        <fullName evidence="3">Gp038</fullName>
    </submittedName>
</protein>
<reference evidence="3 4" key="1">
    <citation type="journal article" date="2011" name="Appl. Environ. Microbiol.">
        <title>Genomic and functional analyses of Rhodococcus equi phages ReqiPepy6, ReqiPoco6, ReqiPine5, and ReqiDocB7.</title>
        <authorList>
            <person name="Summer E.J."/>
            <person name="Liu M."/>
            <person name="Gill J.J."/>
            <person name="Grant M."/>
            <person name="Chan-Cortes T.N."/>
            <person name="Ferguson L."/>
            <person name="Janes C."/>
            <person name="Lange K."/>
            <person name="Bertoli M."/>
            <person name="Moore C."/>
            <person name="Orchard R.C."/>
            <person name="Cohen N."/>
            <person name="Young R."/>
        </authorList>
    </citation>
    <scope>NUCLEOTIDE SEQUENCE [LARGE SCALE GENOMIC DNA]</scope>
</reference>
<evidence type="ECO:0000256" key="2">
    <source>
        <dbReference type="SAM" id="Phobius"/>
    </source>
</evidence>
<evidence type="ECO:0000313" key="4">
    <source>
        <dbReference type="Proteomes" id="UP000002347"/>
    </source>
</evidence>
<feature type="region of interest" description="Disordered" evidence="1">
    <location>
        <begin position="188"/>
        <end position="208"/>
    </location>
</feature>
<evidence type="ECO:0000256" key="1">
    <source>
        <dbReference type="SAM" id="MobiDB-lite"/>
    </source>
</evidence>
<accession>D4P7E9</accession>
<dbReference type="EMBL" id="GU580941">
    <property type="protein sequence ID" value="ADD80929.1"/>
    <property type="molecule type" value="Genomic_DNA"/>
</dbReference>
<keyword evidence="2" id="KW-0472">Membrane</keyword>
<dbReference type="KEGG" id="vg:18565615"/>
<gene>
    <name evidence="3" type="ORF">Pepy6gene038</name>
</gene>
<keyword evidence="2" id="KW-1133">Transmembrane helix</keyword>
<name>D4P7E9_9CAUD</name>
<evidence type="ECO:0000313" key="3">
    <source>
        <dbReference type="EMBL" id="ADD80929.1"/>
    </source>
</evidence>
<dbReference type="Proteomes" id="UP000002347">
    <property type="component" value="Segment"/>
</dbReference>
<dbReference type="RefSeq" id="YP_009017652.1">
    <property type="nucleotide sequence ID" value="NC_023735.1"/>
</dbReference>
<organism evidence="3 4">
    <name type="scientific">Rhodococcus phage ReqiPepy6</name>
    <dbReference type="NCBI Taxonomy" id="691965"/>
    <lineage>
        <taxon>Viruses</taxon>
        <taxon>Duplodnaviria</taxon>
        <taxon>Heunggongvirae</taxon>
        <taxon>Uroviricota</taxon>
        <taxon>Caudoviricetes</taxon>
        <taxon>Pepyhexavirus</taxon>
        <taxon>Pepyhexavirus pepy6</taxon>
    </lineage>
</organism>
<dbReference type="GeneID" id="18565615"/>
<feature type="transmembrane region" description="Helical" evidence="2">
    <location>
        <begin position="64"/>
        <end position="85"/>
    </location>
</feature>
<feature type="compositionally biased region" description="Polar residues" evidence="1">
    <location>
        <begin position="188"/>
        <end position="198"/>
    </location>
</feature>
<feature type="transmembrane region" description="Helical" evidence="2">
    <location>
        <begin position="128"/>
        <end position="150"/>
    </location>
</feature>